<dbReference type="Proteomes" id="UP000095597">
    <property type="component" value="Unassembled WGS sequence"/>
</dbReference>
<protein>
    <recommendedName>
        <fullName evidence="1">Resolvase/invertase-type recombinase catalytic domain-containing protein</fullName>
    </recommendedName>
</protein>
<dbReference type="GO" id="GO:0003677">
    <property type="term" value="F:DNA binding"/>
    <property type="evidence" value="ECO:0007669"/>
    <property type="project" value="InterPro"/>
</dbReference>
<proteinExistence type="predicted"/>
<evidence type="ECO:0000313" key="3">
    <source>
        <dbReference type="Proteomes" id="UP000095597"/>
    </source>
</evidence>
<dbReference type="InterPro" id="IPR006119">
    <property type="entry name" value="Resolv_N"/>
</dbReference>
<feature type="domain" description="Resolvase/invertase-type recombinase catalytic" evidence="1">
    <location>
        <begin position="13"/>
        <end position="62"/>
    </location>
</feature>
<reference evidence="2 3" key="1">
    <citation type="submission" date="2015-09" db="EMBL/GenBank/DDBJ databases">
        <authorList>
            <consortium name="Pathogen Informatics"/>
        </authorList>
    </citation>
    <scope>NUCLEOTIDE SEQUENCE [LARGE SCALE GENOMIC DNA]</scope>
    <source>
        <strain evidence="2 3">2789STDY5834961</strain>
    </source>
</reference>
<dbReference type="EMBL" id="CYXO01000006">
    <property type="protein sequence ID" value="CUM97616.1"/>
    <property type="molecule type" value="Genomic_DNA"/>
</dbReference>
<dbReference type="Gene3D" id="3.40.50.1390">
    <property type="entry name" value="Resolvase, N-terminal catalytic domain"/>
    <property type="match status" value="1"/>
</dbReference>
<gene>
    <name evidence="2" type="ORF">ERS852573_01389</name>
</gene>
<dbReference type="AlphaFoldDB" id="A0A173T6B3"/>
<dbReference type="SUPFAM" id="SSF53041">
    <property type="entry name" value="Resolvase-like"/>
    <property type="match status" value="1"/>
</dbReference>
<dbReference type="GO" id="GO:0000150">
    <property type="term" value="F:DNA strand exchange activity"/>
    <property type="evidence" value="ECO:0007669"/>
    <property type="project" value="InterPro"/>
</dbReference>
<dbReference type="Pfam" id="PF00239">
    <property type="entry name" value="Resolvase"/>
    <property type="match status" value="1"/>
</dbReference>
<sequence length="67" mass="7796">MKQPYNTTIYNTALYMRLSRDDENYGDSVSIETQRTILQQYAKEQGLHVVGEYVDDGWSGTNFVEVR</sequence>
<name>A0A173T6B3_9FIRM</name>
<organism evidence="2 3">
    <name type="scientific">Dorea longicatena</name>
    <dbReference type="NCBI Taxonomy" id="88431"/>
    <lineage>
        <taxon>Bacteria</taxon>
        <taxon>Bacillati</taxon>
        <taxon>Bacillota</taxon>
        <taxon>Clostridia</taxon>
        <taxon>Lachnospirales</taxon>
        <taxon>Lachnospiraceae</taxon>
        <taxon>Dorea</taxon>
    </lineage>
</organism>
<evidence type="ECO:0000259" key="1">
    <source>
        <dbReference type="Pfam" id="PF00239"/>
    </source>
</evidence>
<evidence type="ECO:0000313" key="2">
    <source>
        <dbReference type="EMBL" id="CUM97616.1"/>
    </source>
</evidence>
<dbReference type="InterPro" id="IPR036162">
    <property type="entry name" value="Resolvase-like_N_sf"/>
</dbReference>
<accession>A0A173T6B3</accession>